<comment type="caution">
    <text evidence="2">The sequence shown here is derived from an EMBL/GenBank/DDBJ whole genome shotgun (WGS) entry which is preliminary data.</text>
</comment>
<protein>
    <submittedName>
        <fullName evidence="2">Uncharacterized protein</fullName>
    </submittedName>
</protein>
<keyword evidence="3" id="KW-1185">Reference proteome</keyword>
<dbReference type="EMBL" id="QJNU01000055">
    <property type="protein sequence ID" value="RYP08798.1"/>
    <property type="molecule type" value="Genomic_DNA"/>
</dbReference>
<accession>A0A4Q4TQ46</accession>
<evidence type="ECO:0000256" key="1">
    <source>
        <dbReference type="SAM" id="MobiDB-lite"/>
    </source>
</evidence>
<feature type="compositionally biased region" description="Basic and acidic residues" evidence="1">
    <location>
        <begin position="54"/>
        <end position="63"/>
    </location>
</feature>
<gene>
    <name evidence="2" type="ORF">DL764_001709</name>
</gene>
<organism evidence="2 3">
    <name type="scientific">Monosporascus ibericus</name>
    <dbReference type="NCBI Taxonomy" id="155417"/>
    <lineage>
        <taxon>Eukaryota</taxon>
        <taxon>Fungi</taxon>
        <taxon>Dikarya</taxon>
        <taxon>Ascomycota</taxon>
        <taxon>Pezizomycotina</taxon>
        <taxon>Sordariomycetes</taxon>
        <taxon>Xylariomycetidae</taxon>
        <taxon>Xylariales</taxon>
        <taxon>Xylariales incertae sedis</taxon>
        <taxon>Monosporascus</taxon>
    </lineage>
</organism>
<sequence length="128" mass="13799">MPAYRMGKRELRSSGIPVPEEPPRKRTGTAQKRRAKKVAERRAGRAVPEDVDDADHAVVRDAPDAVVEDAPEKMGAEDGTEGAIAADDVSEDAVEGASEKQDKVMVAPRARQPSDERVTSCLDQDSCS</sequence>
<feature type="compositionally biased region" description="Basic residues" evidence="1">
    <location>
        <begin position="25"/>
        <end position="36"/>
    </location>
</feature>
<feature type="region of interest" description="Disordered" evidence="1">
    <location>
        <begin position="1"/>
        <end position="128"/>
    </location>
</feature>
<dbReference type="Proteomes" id="UP000293360">
    <property type="component" value="Unassembled WGS sequence"/>
</dbReference>
<dbReference type="AlphaFoldDB" id="A0A4Q4TQ46"/>
<evidence type="ECO:0000313" key="3">
    <source>
        <dbReference type="Proteomes" id="UP000293360"/>
    </source>
</evidence>
<dbReference type="OrthoDB" id="5295996at2759"/>
<name>A0A4Q4TQ46_9PEZI</name>
<evidence type="ECO:0000313" key="2">
    <source>
        <dbReference type="EMBL" id="RYP08798.1"/>
    </source>
</evidence>
<proteinExistence type="predicted"/>
<reference evidence="2 3" key="1">
    <citation type="submission" date="2018-06" db="EMBL/GenBank/DDBJ databases">
        <title>Complete Genomes of Monosporascus.</title>
        <authorList>
            <person name="Robinson A.J."/>
            <person name="Natvig D.O."/>
        </authorList>
    </citation>
    <scope>NUCLEOTIDE SEQUENCE [LARGE SCALE GENOMIC DNA]</scope>
    <source>
        <strain evidence="2 3">CBS 110550</strain>
    </source>
</reference>